<evidence type="ECO:0000256" key="1">
    <source>
        <dbReference type="SAM" id="SignalP"/>
    </source>
</evidence>
<dbReference type="EMBL" id="UHIP01000002">
    <property type="protein sequence ID" value="SUQ27677.1"/>
    <property type="molecule type" value="Genomic_DNA"/>
</dbReference>
<keyword evidence="4" id="KW-1185">Reference proteome</keyword>
<sequence length="151" mass="16640">MKLMSAFLTAVCTLSASPLSWACSYDGQFSNPFAESYPGALDVAMATQDALNTQTISVPTKLEGEKGLRRATWWLHLLVSQNSDALMDSYIYLVDSQLWAHYDANSKLTVHSLPPEANQKVMQLTEIALHNIVSKKLSLKHAEKLGLVLTS</sequence>
<evidence type="ECO:0000313" key="5">
    <source>
        <dbReference type="Proteomes" id="UP000254626"/>
    </source>
</evidence>
<dbReference type="EMBL" id="CP014034">
    <property type="protein sequence ID" value="AMF92790.1"/>
    <property type="molecule type" value="Genomic_DNA"/>
</dbReference>
<reference evidence="2" key="2">
    <citation type="submission" date="2018-01" db="EMBL/GenBank/DDBJ databases">
        <title>FDA dAtabase for Regulatory Grade micrObial Sequences (FDA-ARGOS): Supporting development and validation of Infectious Disease Dx tests.</title>
        <authorList>
            <person name="Hoffmann M."/>
            <person name="Allard M."/>
            <person name="Evans P."/>
            <person name="Brown E."/>
            <person name="Tallon L."/>
            <person name="Sadzewicz L."/>
            <person name="Sengamalay N."/>
            <person name="Ott S."/>
            <person name="Godinez A."/>
            <person name="Nagaraj S."/>
            <person name="Vyas G."/>
            <person name="Aluvathingal J."/>
            <person name="Nadendla S."/>
            <person name="Geyer C."/>
            <person name="Sichtig H."/>
        </authorList>
    </citation>
    <scope>NUCLEOTIDE SEQUENCE</scope>
    <source>
        <strain evidence="2">ATCC 33809</strain>
    </source>
</reference>
<dbReference type="AlphaFoldDB" id="A0AAX2LWX7"/>
<gene>
    <name evidence="2" type="ORF">AL536_04785</name>
    <name evidence="3" type="ORF">NCTC11327_04573</name>
</gene>
<feature type="chain" id="PRO_5043645918" evidence="1">
    <location>
        <begin position="23"/>
        <end position="151"/>
    </location>
</feature>
<proteinExistence type="predicted"/>
<evidence type="ECO:0000313" key="2">
    <source>
        <dbReference type="EMBL" id="AMF92790.1"/>
    </source>
</evidence>
<organism evidence="3 5">
    <name type="scientific">Vibrio fluvialis</name>
    <dbReference type="NCBI Taxonomy" id="676"/>
    <lineage>
        <taxon>Bacteria</taxon>
        <taxon>Pseudomonadati</taxon>
        <taxon>Pseudomonadota</taxon>
        <taxon>Gammaproteobacteria</taxon>
        <taxon>Vibrionales</taxon>
        <taxon>Vibrionaceae</taxon>
        <taxon>Vibrio</taxon>
    </lineage>
</organism>
<reference evidence="3 5" key="3">
    <citation type="submission" date="2018-06" db="EMBL/GenBank/DDBJ databases">
        <authorList>
            <consortium name="Pathogen Informatics"/>
            <person name="Doyle S."/>
        </authorList>
    </citation>
    <scope>NUCLEOTIDE SEQUENCE [LARGE SCALE GENOMIC DNA]</scope>
    <source>
        <strain evidence="3 5">NCTC11327</strain>
    </source>
</reference>
<protein>
    <submittedName>
        <fullName evidence="3">Uncharacterized protein</fullName>
    </submittedName>
</protein>
<keyword evidence="1" id="KW-0732">Signal</keyword>
<dbReference type="GeneID" id="29384020"/>
<name>A0AAX2LWX7_VIBFL</name>
<feature type="signal peptide" evidence="1">
    <location>
        <begin position="1"/>
        <end position="22"/>
    </location>
</feature>
<accession>A0AAX2LWX7</accession>
<dbReference type="Proteomes" id="UP000057088">
    <property type="component" value="Chromosome 1"/>
</dbReference>
<dbReference type="RefSeq" id="WP_020328342.1">
    <property type="nucleotide sequence ID" value="NZ_AP028129.1"/>
</dbReference>
<dbReference type="Proteomes" id="UP000254626">
    <property type="component" value="Unassembled WGS sequence"/>
</dbReference>
<evidence type="ECO:0000313" key="4">
    <source>
        <dbReference type="Proteomes" id="UP000057088"/>
    </source>
</evidence>
<reference evidence="4" key="1">
    <citation type="submission" date="2015-12" db="EMBL/GenBank/DDBJ databases">
        <title>FDA dAtabase for Regulatory Grade micrObial Sequences (FDA-ARGOS): Supporting development and validation of Infectious Disease Dx tests.</title>
        <authorList>
            <person name="Hoffmann M."/>
            <person name="Allard M."/>
            <person name="Evans P."/>
            <person name="Brown E."/>
            <person name="Tallon L.J."/>
            <person name="Sadzewicz L."/>
            <person name="Sengamalay N."/>
            <person name="Ott S."/>
            <person name="Godinez A."/>
            <person name="Nagaraj S."/>
            <person name="Vyas G."/>
            <person name="Aluvathingal J."/>
            <person name="Nadendla S."/>
            <person name="Geyer C."/>
            <person name="Sichtig H."/>
        </authorList>
    </citation>
    <scope>NUCLEOTIDE SEQUENCE [LARGE SCALE GENOMIC DNA]</scope>
    <source>
        <strain evidence="4">ATCC 33809</strain>
    </source>
</reference>
<dbReference type="KEGG" id="vfl:AL536_04785"/>
<evidence type="ECO:0000313" key="3">
    <source>
        <dbReference type="EMBL" id="SUQ27677.1"/>
    </source>
</evidence>